<dbReference type="VEuPathDB" id="AmoebaDB:DDB_G0283071"/>
<feature type="region of interest" description="Disordered" evidence="1">
    <location>
        <begin position="161"/>
        <end position="205"/>
    </location>
</feature>
<evidence type="ECO:0000313" key="2">
    <source>
        <dbReference type="EMBL" id="EAL65979.1"/>
    </source>
</evidence>
<dbReference type="FunCoup" id="Q54RM3">
    <property type="interactions" value="435"/>
</dbReference>
<gene>
    <name evidence="2" type="ORF">DDB_G0283071</name>
</gene>
<proteinExistence type="predicted"/>
<feature type="compositionally biased region" description="Polar residues" evidence="1">
    <location>
        <begin position="195"/>
        <end position="205"/>
    </location>
</feature>
<dbReference type="eggNOG" id="ENOG502RI0H">
    <property type="taxonomic scope" value="Eukaryota"/>
</dbReference>
<keyword evidence="3" id="KW-1185">Reference proteome</keyword>
<dbReference type="KEGG" id="ddi:DDB_G0283071"/>
<evidence type="ECO:0000256" key="1">
    <source>
        <dbReference type="SAM" id="MobiDB-lite"/>
    </source>
</evidence>
<dbReference type="dictyBase" id="DDB_G0283071"/>
<dbReference type="OMA" id="FNTENCG"/>
<dbReference type="EMBL" id="AAFI02000049">
    <property type="protein sequence ID" value="EAL65979.1"/>
    <property type="molecule type" value="Genomic_DNA"/>
</dbReference>
<protein>
    <submittedName>
        <fullName evidence="2">Uncharacterized protein</fullName>
    </submittedName>
</protein>
<dbReference type="RefSeq" id="XP_639328.1">
    <property type="nucleotide sequence ID" value="XM_634236.1"/>
</dbReference>
<comment type="caution">
    <text evidence="2">The sequence shown here is derived from an EMBL/GenBank/DDBJ whole genome shotgun (WGS) entry which is preliminary data.</text>
</comment>
<dbReference type="InParanoid" id="Q54RM3"/>
<organism evidence="2 3">
    <name type="scientific">Dictyostelium discoideum</name>
    <name type="common">Social amoeba</name>
    <dbReference type="NCBI Taxonomy" id="44689"/>
    <lineage>
        <taxon>Eukaryota</taxon>
        <taxon>Amoebozoa</taxon>
        <taxon>Evosea</taxon>
        <taxon>Eumycetozoa</taxon>
        <taxon>Dictyostelia</taxon>
        <taxon>Dictyosteliales</taxon>
        <taxon>Dictyosteliaceae</taxon>
        <taxon>Dictyostelium</taxon>
    </lineage>
</organism>
<dbReference type="HOGENOM" id="CLU_1339663_0_0_1"/>
<dbReference type="Proteomes" id="UP000002195">
    <property type="component" value="Unassembled WGS sequence"/>
</dbReference>
<name>Q54RM3_DICDI</name>
<accession>Q54RM3</accession>
<dbReference type="GeneID" id="8623899"/>
<dbReference type="AlphaFoldDB" id="Q54RM3"/>
<evidence type="ECO:0000313" key="3">
    <source>
        <dbReference type="Proteomes" id="UP000002195"/>
    </source>
</evidence>
<feature type="compositionally biased region" description="Low complexity" evidence="1">
    <location>
        <begin position="161"/>
        <end position="179"/>
    </location>
</feature>
<reference evidence="2 3" key="1">
    <citation type="journal article" date="2005" name="Nature">
        <title>The genome of the social amoeba Dictyostelium discoideum.</title>
        <authorList>
            <consortium name="The Dictyostelium discoideum Sequencing Consortium"/>
            <person name="Eichinger L."/>
            <person name="Pachebat J.A."/>
            <person name="Glockner G."/>
            <person name="Rajandream M.A."/>
            <person name="Sucgang R."/>
            <person name="Berriman M."/>
            <person name="Song J."/>
            <person name="Olsen R."/>
            <person name="Szafranski K."/>
            <person name="Xu Q."/>
            <person name="Tunggal B."/>
            <person name="Kummerfeld S."/>
            <person name="Madera M."/>
            <person name="Konfortov B.A."/>
            <person name="Rivero F."/>
            <person name="Bankier A.T."/>
            <person name="Lehmann R."/>
            <person name="Hamlin N."/>
            <person name="Davies R."/>
            <person name="Gaudet P."/>
            <person name="Fey P."/>
            <person name="Pilcher K."/>
            <person name="Chen G."/>
            <person name="Saunders D."/>
            <person name="Sodergren E."/>
            <person name="Davis P."/>
            <person name="Kerhornou A."/>
            <person name="Nie X."/>
            <person name="Hall N."/>
            <person name="Anjard C."/>
            <person name="Hemphill L."/>
            <person name="Bason N."/>
            <person name="Farbrother P."/>
            <person name="Desany B."/>
            <person name="Just E."/>
            <person name="Morio T."/>
            <person name="Rost R."/>
            <person name="Churcher C."/>
            <person name="Cooper J."/>
            <person name="Haydock S."/>
            <person name="van Driessche N."/>
            <person name="Cronin A."/>
            <person name="Goodhead I."/>
            <person name="Muzny D."/>
            <person name="Mourier T."/>
            <person name="Pain A."/>
            <person name="Lu M."/>
            <person name="Harper D."/>
            <person name="Lindsay R."/>
            <person name="Hauser H."/>
            <person name="James K."/>
            <person name="Quiles M."/>
            <person name="Madan Babu M."/>
            <person name="Saito T."/>
            <person name="Buchrieser C."/>
            <person name="Wardroper A."/>
            <person name="Felder M."/>
            <person name="Thangavelu M."/>
            <person name="Johnson D."/>
            <person name="Knights A."/>
            <person name="Loulseged H."/>
            <person name="Mungall K."/>
            <person name="Oliver K."/>
            <person name="Price C."/>
            <person name="Quail M.A."/>
            <person name="Urushihara H."/>
            <person name="Hernandez J."/>
            <person name="Rabbinowitsch E."/>
            <person name="Steffen D."/>
            <person name="Sanders M."/>
            <person name="Ma J."/>
            <person name="Kohara Y."/>
            <person name="Sharp S."/>
            <person name="Simmonds M."/>
            <person name="Spiegler S."/>
            <person name="Tivey A."/>
            <person name="Sugano S."/>
            <person name="White B."/>
            <person name="Walker D."/>
            <person name="Woodward J."/>
            <person name="Winckler T."/>
            <person name="Tanaka Y."/>
            <person name="Shaulsky G."/>
            <person name="Schleicher M."/>
            <person name="Weinstock G."/>
            <person name="Rosenthal A."/>
            <person name="Cox E.C."/>
            <person name="Chisholm R.L."/>
            <person name="Gibbs R."/>
            <person name="Loomis W.F."/>
            <person name="Platzer M."/>
            <person name="Kay R.R."/>
            <person name="Williams J."/>
            <person name="Dear P.H."/>
            <person name="Noegel A.A."/>
            <person name="Barrell B."/>
            <person name="Kuspa A."/>
        </authorList>
    </citation>
    <scope>NUCLEOTIDE SEQUENCE [LARGE SCALE GENOMIC DNA]</scope>
    <source>
        <strain evidence="2 3">AX4</strain>
    </source>
</reference>
<sequence>MNLIYSPTIIFHDKFKITYKIIENNNFFLEFIELDKNGGAINQYSKTFSQIDIDKMDTGVFTNAESFSNTIKRAFNTENCGSFEVKRIKHDKDNNNLIISLKIIVLEINITLPRKSNYQSLDERVSILESQNLELKQKLLILEKFILTNFPNNNNILNNNNNNNSNNLNLKSSNNNLSLSPPPPSTSPYLSISPNLISSPYPSSP</sequence>
<dbReference type="PaxDb" id="44689-DDB0218434"/>